<accession>A0AAD6S2E4</accession>
<sequence>KVHSVRKLANGNILVQANTEEQANLLLLHGQEWTTLFEPDAYIHRKTHKLVANYVPTSFDARAAGAKTAIYHDNQGTIPSPTSIIDVHWLHEQKDASVKKNASSLVIVLDDQAAAEGLIRRSLSIVGTSCPVSYYTPPPLQCYNCQVFGCIAKACSCKPADLKCARCAEPHATRDCECPN</sequence>
<protein>
    <submittedName>
        <fullName evidence="1">Uncharacterized protein</fullName>
    </submittedName>
</protein>
<dbReference type="AlphaFoldDB" id="A0AAD6S2E4"/>
<feature type="non-terminal residue" evidence="1">
    <location>
        <position position="180"/>
    </location>
</feature>
<dbReference type="EMBL" id="JARJCM010000388">
    <property type="protein sequence ID" value="KAJ7017652.1"/>
    <property type="molecule type" value="Genomic_DNA"/>
</dbReference>
<dbReference type="Proteomes" id="UP001218188">
    <property type="component" value="Unassembled WGS sequence"/>
</dbReference>
<organism evidence="1 2">
    <name type="scientific">Mycena alexandri</name>
    <dbReference type="NCBI Taxonomy" id="1745969"/>
    <lineage>
        <taxon>Eukaryota</taxon>
        <taxon>Fungi</taxon>
        <taxon>Dikarya</taxon>
        <taxon>Basidiomycota</taxon>
        <taxon>Agaricomycotina</taxon>
        <taxon>Agaricomycetes</taxon>
        <taxon>Agaricomycetidae</taxon>
        <taxon>Agaricales</taxon>
        <taxon>Marasmiineae</taxon>
        <taxon>Mycenaceae</taxon>
        <taxon>Mycena</taxon>
    </lineage>
</organism>
<proteinExistence type="predicted"/>
<evidence type="ECO:0000313" key="1">
    <source>
        <dbReference type="EMBL" id="KAJ7017652.1"/>
    </source>
</evidence>
<gene>
    <name evidence="1" type="ORF">C8F04DRAFT_903081</name>
</gene>
<reference evidence="1" key="1">
    <citation type="submission" date="2023-03" db="EMBL/GenBank/DDBJ databases">
        <title>Massive genome expansion in bonnet fungi (Mycena s.s.) driven by repeated elements and novel gene families across ecological guilds.</title>
        <authorList>
            <consortium name="Lawrence Berkeley National Laboratory"/>
            <person name="Harder C.B."/>
            <person name="Miyauchi S."/>
            <person name="Viragh M."/>
            <person name="Kuo A."/>
            <person name="Thoen E."/>
            <person name="Andreopoulos B."/>
            <person name="Lu D."/>
            <person name="Skrede I."/>
            <person name="Drula E."/>
            <person name="Henrissat B."/>
            <person name="Morin E."/>
            <person name="Kohler A."/>
            <person name="Barry K."/>
            <person name="LaButti K."/>
            <person name="Morin E."/>
            <person name="Salamov A."/>
            <person name="Lipzen A."/>
            <person name="Mereny Z."/>
            <person name="Hegedus B."/>
            <person name="Baldrian P."/>
            <person name="Stursova M."/>
            <person name="Weitz H."/>
            <person name="Taylor A."/>
            <person name="Grigoriev I.V."/>
            <person name="Nagy L.G."/>
            <person name="Martin F."/>
            <person name="Kauserud H."/>
        </authorList>
    </citation>
    <scope>NUCLEOTIDE SEQUENCE</scope>
    <source>
        <strain evidence="1">CBHHK200</strain>
    </source>
</reference>
<keyword evidence="2" id="KW-1185">Reference proteome</keyword>
<evidence type="ECO:0000313" key="2">
    <source>
        <dbReference type="Proteomes" id="UP001218188"/>
    </source>
</evidence>
<name>A0AAD6S2E4_9AGAR</name>
<comment type="caution">
    <text evidence="1">The sequence shown here is derived from an EMBL/GenBank/DDBJ whole genome shotgun (WGS) entry which is preliminary data.</text>
</comment>
<feature type="non-terminal residue" evidence="1">
    <location>
        <position position="1"/>
    </location>
</feature>